<name>A0A372LUB0_9BACI</name>
<sequence length="71" mass="8177">MRNTIKLHQMESVDVDKDACEIGLVLKAELVANGFPQTNQELKKGKEIKKYNLEGLNLREDIELFFGLPFR</sequence>
<dbReference type="RefSeq" id="WP_117324848.1">
    <property type="nucleotide sequence ID" value="NZ_QVTE01000003.1"/>
</dbReference>
<gene>
    <name evidence="1" type="ORF">D0469_01270</name>
</gene>
<dbReference type="OrthoDB" id="2429124at2"/>
<reference evidence="1 2" key="1">
    <citation type="submission" date="2018-08" db="EMBL/GenBank/DDBJ databases">
        <title>Bacillus chawlae sp. nov., Bacillus glennii sp. nov., and Bacillus saganii sp. nov. Isolated from the Vehicle Assembly Building at Kennedy Space Center where the Viking Spacecraft were Assembled.</title>
        <authorList>
            <person name="Seuylemezian A."/>
            <person name="Vaishampayan P."/>
        </authorList>
    </citation>
    <scope>NUCLEOTIDE SEQUENCE [LARGE SCALE GENOMIC DNA]</scope>
    <source>
        <strain evidence="1 2">V47-23a</strain>
    </source>
</reference>
<proteinExistence type="predicted"/>
<evidence type="ECO:0000313" key="1">
    <source>
        <dbReference type="EMBL" id="RFU71497.1"/>
    </source>
</evidence>
<dbReference type="AlphaFoldDB" id="A0A372LUB0"/>
<protein>
    <submittedName>
        <fullName evidence="1">Uncharacterized protein</fullName>
    </submittedName>
</protein>
<keyword evidence="2" id="KW-1185">Reference proteome</keyword>
<dbReference type="Proteomes" id="UP000264541">
    <property type="component" value="Unassembled WGS sequence"/>
</dbReference>
<organism evidence="1 2">
    <name type="scientific">Peribacillus saganii</name>
    <dbReference type="NCBI Taxonomy" id="2303992"/>
    <lineage>
        <taxon>Bacteria</taxon>
        <taxon>Bacillati</taxon>
        <taxon>Bacillota</taxon>
        <taxon>Bacilli</taxon>
        <taxon>Bacillales</taxon>
        <taxon>Bacillaceae</taxon>
        <taxon>Peribacillus</taxon>
    </lineage>
</organism>
<comment type="caution">
    <text evidence="1">The sequence shown here is derived from an EMBL/GenBank/DDBJ whole genome shotgun (WGS) entry which is preliminary data.</text>
</comment>
<evidence type="ECO:0000313" key="2">
    <source>
        <dbReference type="Proteomes" id="UP000264541"/>
    </source>
</evidence>
<dbReference type="EMBL" id="QVTE01000003">
    <property type="protein sequence ID" value="RFU71497.1"/>
    <property type="molecule type" value="Genomic_DNA"/>
</dbReference>
<accession>A0A372LUB0</accession>